<dbReference type="PANTHER" id="PTHR43450">
    <property type="entry name" value="ASPARTYL-TRNA SYNTHETASE"/>
    <property type="match status" value="1"/>
</dbReference>
<keyword evidence="7 9" id="KW-0648">Protein biosynthesis</keyword>
<dbReference type="GO" id="GO:0005524">
    <property type="term" value="F:ATP binding"/>
    <property type="evidence" value="ECO:0007669"/>
    <property type="project" value="UniProtKB-UniRule"/>
</dbReference>
<dbReference type="GO" id="GO:0003723">
    <property type="term" value="F:RNA binding"/>
    <property type="evidence" value="ECO:0007669"/>
    <property type="project" value="TreeGrafter"/>
</dbReference>
<proteinExistence type="inferred from homology"/>
<comment type="catalytic activity">
    <reaction evidence="9">
        <text>tRNA(Asp) + L-aspartate + ATP = L-aspartyl-tRNA(Asp) + AMP + diphosphate</text>
        <dbReference type="Rhea" id="RHEA:19649"/>
        <dbReference type="Rhea" id="RHEA-COMP:9660"/>
        <dbReference type="Rhea" id="RHEA-COMP:9678"/>
        <dbReference type="ChEBI" id="CHEBI:29991"/>
        <dbReference type="ChEBI" id="CHEBI:30616"/>
        <dbReference type="ChEBI" id="CHEBI:33019"/>
        <dbReference type="ChEBI" id="CHEBI:78442"/>
        <dbReference type="ChEBI" id="CHEBI:78516"/>
        <dbReference type="ChEBI" id="CHEBI:456215"/>
        <dbReference type="EC" id="6.1.1.12"/>
    </reaction>
</comment>
<evidence type="ECO:0000313" key="12">
    <source>
        <dbReference type="Proteomes" id="UP000184241"/>
    </source>
</evidence>
<evidence type="ECO:0000256" key="8">
    <source>
        <dbReference type="ARBA" id="ARBA00023146"/>
    </source>
</evidence>
<dbReference type="NCBIfam" id="TIGR00458">
    <property type="entry name" value="aspS_nondisc"/>
    <property type="match status" value="1"/>
</dbReference>
<organism evidence="11 12">
    <name type="scientific">Clostridium intestinale DSM 6191</name>
    <dbReference type="NCBI Taxonomy" id="1121320"/>
    <lineage>
        <taxon>Bacteria</taxon>
        <taxon>Bacillati</taxon>
        <taxon>Bacillota</taxon>
        <taxon>Clostridia</taxon>
        <taxon>Eubacteriales</taxon>
        <taxon>Clostridiaceae</taxon>
        <taxon>Clostridium</taxon>
    </lineage>
</organism>
<feature type="binding site" evidence="9">
    <location>
        <position position="162"/>
    </location>
    <ligand>
        <name>L-aspartate</name>
        <dbReference type="ChEBI" id="CHEBI:29991"/>
    </ligand>
</feature>
<dbReference type="GO" id="GO:0004815">
    <property type="term" value="F:aspartate-tRNA ligase activity"/>
    <property type="evidence" value="ECO:0007669"/>
    <property type="project" value="UniProtKB-UniRule"/>
</dbReference>
<dbReference type="AlphaFoldDB" id="A0A1M6B5P6"/>
<dbReference type="GO" id="GO:0017101">
    <property type="term" value="C:aminoacyl-tRNA synthetase multienzyme complex"/>
    <property type="evidence" value="ECO:0007669"/>
    <property type="project" value="TreeGrafter"/>
</dbReference>
<dbReference type="GO" id="GO:0140096">
    <property type="term" value="F:catalytic activity, acting on a protein"/>
    <property type="evidence" value="ECO:0007669"/>
    <property type="project" value="UniProtKB-ARBA"/>
</dbReference>
<feature type="binding site" evidence="9">
    <location>
        <position position="206"/>
    </location>
    <ligand>
        <name>L-aspartate</name>
        <dbReference type="ChEBI" id="CHEBI:29991"/>
    </ligand>
</feature>
<dbReference type="Proteomes" id="UP000184241">
    <property type="component" value="Unassembled WGS sequence"/>
</dbReference>
<sequence length="427" mass="49371">MKRIMISRLEGSIGEKIFIQGWVHRVRILKNISFVIVRDRSGMVQCVVDKDIDLNNLTNESVVEITGVAKEGKNSLNNFEVIVKEINVINKVEEILPIEVNKNSLDISLETLLNNRVLSLRNEKNNAIFKVQHILLQGFREFLSKEDFTEIFSPKIVAEGAEGGTSVFKLNYFGKEAYLSQSPQFYKQMMIAAGYERVFEIGNFFRAEEHDTRRHLNQFTSMDVELAFIEDENSIMDLEENLLKYMFNKLVNEGERYIKLLNIDVPQIDIIPRIEFKEVLKILKENYGKIINDIDLDSEGEELISKYAKEKFNSDFIFITNYYREKRPMYTMPKGNEGTKSFDLIFRGMEITSGGQRIDDYSMLIESFTAKGLDPEDFKSYIDIFKYGVPPHGGFAIGLERFLALLLGFSNVRETTLFPRDKSRLVP</sequence>
<comment type="function">
    <text evidence="9">Catalyzes the attachment of L-aspartate to tRNA(Asp) in a two-step reaction: L-aspartate is first activated by ATP to form Asp-AMP and then transferred to the acceptor end of tRNA(Asp).</text>
</comment>
<evidence type="ECO:0000256" key="9">
    <source>
        <dbReference type="HAMAP-Rule" id="MF_02075"/>
    </source>
</evidence>
<feature type="binding site" evidence="9">
    <location>
        <position position="357"/>
    </location>
    <ligand>
        <name>L-aspartate</name>
        <dbReference type="ChEBI" id="CHEBI:29991"/>
    </ligand>
</feature>
<evidence type="ECO:0000256" key="6">
    <source>
        <dbReference type="ARBA" id="ARBA00022840"/>
    </source>
</evidence>
<dbReference type="PANTHER" id="PTHR43450:SF1">
    <property type="entry name" value="ASPARTATE--TRNA LIGASE, CYTOPLASMIC"/>
    <property type="match status" value="1"/>
</dbReference>
<dbReference type="GO" id="GO:0006422">
    <property type="term" value="P:aspartyl-tRNA aminoacylation"/>
    <property type="evidence" value="ECO:0007669"/>
    <property type="project" value="UniProtKB-UniRule"/>
</dbReference>
<dbReference type="InterPro" id="IPR006195">
    <property type="entry name" value="aa-tRNA-synth_II"/>
</dbReference>
<dbReference type="NCBIfam" id="NF003483">
    <property type="entry name" value="PRK05159.1"/>
    <property type="match status" value="1"/>
</dbReference>
<dbReference type="InterPro" id="IPR045864">
    <property type="entry name" value="aa-tRNA-synth_II/BPL/LPL"/>
</dbReference>
<feature type="region of interest" description="Aspartate" evidence="9">
    <location>
        <begin position="184"/>
        <end position="187"/>
    </location>
</feature>
<feature type="binding site" evidence="9">
    <location>
        <position position="353"/>
    </location>
    <ligand>
        <name>L-aspartate</name>
        <dbReference type="ChEBI" id="CHEBI:29991"/>
    </ligand>
</feature>
<name>A0A1M6B5P6_9CLOT</name>
<keyword evidence="8 9" id="KW-0030">Aminoacyl-tRNA synthetase</keyword>
<feature type="binding site" evidence="9">
    <location>
        <begin position="214"/>
        <end position="216"/>
    </location>
    <ligand>
        <name>ATP</name>
        <dbReference type="ChEBI" id="CHEBI:30616"/>
    </ligand>
</feature>
<dbReference type="Pfam" id="PF00152">
    <property type="entry name" value="tRNA-synt_2"/>
    <property type="match status" value="1"/>
</dbReference>
<dbReference type="PRINTS" id="PR01042">
    <property type="entry name" value="TRNASYNTHASP"/>
</dbReference>
<dbReference type="InterPro" id="IPR002312">
    <property type="entry name" value="Asp/Asn-tRNA-synth_IIb"/>
</dbReference>
<dbReference type="SUPFAM" id="SSF55681">
    <property type="entry name" value="Class II aaRS and biotin synthetases"/>
    <property type="match status" value="1"/>
</dbReference>
<comment type="subunit">
    <text evidence="9">Homodimer.</text>
</comment>
<evidence type="ECO:0000256" key="5">
    <source>
        <dbReference type="ARBA" id="ARBA00022741"/>
    </source>
</evidence>
<feature type="binding site" evidence="9">
    <location>
        <begin position="398"/>
        <end position="401"/>
    </location>
    <ligand>
        <name>ATP</name>
        <dbReference type="ChEBI" id="CHEBI:30616"/>
    </ligand>
</feature>
<evidence type="ECO:0000256" key="4">
    <source>
        <dbReference type="ARBA" id="ARBA00022598"/>
    </source>
</evidence>
<evidence type="ECO:0000256" key="3">
    <source>
        <dbReference type="ARBA" id="ARBA00022490"/>
    </source>
</evidence>
<dbReference type="GO" id="GO:0016740">
    <property type="term" value="F:transferase activity"/>
    <property type="evidence" value="ECO:0007669"/>
    <property type="project" value="UniProtKB-ARBA"/>
</dbReference>
<dbReference type="Gene3D" id="2.40.50.140">
    <property type="entry name" value="Nucleic acid-binding proteins"/>
    <property type="match status" value="1"/>
</dbReference>
<keyword evidence="3 9" id="KW-0963">Cytoplasm</keyword>
<evidence type="ECO:0000313" key="11">
    <source>
        <dbReference type="EMBL" id="SHI44062.1"/>
    </source>
</evidence>
<evidence type="ECO:0000256" key="1">
    <source>
        <dbReference type="ARBA" id="ARBA00004496"/>
    </source>
</evidence>
<keyword evidence="4 9" id="KW-0436">Ligase</keyword>
<keyword evidence="6 9" id="KW-0067">ATP-binding</keyword>
<dbReference type="RefSeq" id="WP_073022139.1">
    <property type="nucleotide sequence ID" value="NZ_FQXU01000014.1"/>
</dbReference>
<dbReference type="EC" id="6.1.1.12" evidence="9"/>
<keyword evidence="5 9" id="KW-0547">Nucleotide-binding</keyword>
<dbReference type="SUPFAM" id="SSF50249">
    <property type="entry name" value="Nucleic acid-binding proteins"/>
    <property type="match status" value="1"/>
</dbReference>
<dbReference type="CDD" id="cd00776">
    <property type="entry name" value="AsxRS_core"/>
    <property type="match status" value="1"/>
</dbReference>
<comment type="similarity">
    <text evidence="2 9">Belongs to the class-II aminoacyl-tRNA synthetase family. Type 2 subfamily.</text>
</comment>
<evidence type="ECO:0000256" key="2">
    <source>
        <dbReference type="ARBA" id="ARBA00005312"/>
    </source>
</evidence>
<dbReference type="PROSITE" id="PS50862">
    <property type="entry name" value="AA_TRNA_LIGASE_II"/>
    <property type="match status" value="1"/>
</dbReference>
<dbReference type="InterPro" id="IPR012340">
    <property type="entry name" value="NA-bd_OB-fold"/>
</dbReference>
<feature type="domain" description="Aminoacyl-transfer RNA synthetases class-II family profile" evidence="10">
    <location>
        <begin position="129"/>
        <end position="427"/>
    </location>
</feature>
<feature type="binding site" evidence="9">
    <location>
        <begin position="206"/>
        <end position="208"/>
    </location>
    <ligand>
        <name>ATP</name>
        <dbReference type="ChEBI" id="CHEBI:30616"/>
    </ligand>
</feature>
<dbReference type="Gene3D" id="3.30.930.10">
    <property type="entry name" value="Bira Bifunctional Protein, Domain 2"/>
    <property type="match status" value="1"/>
</dbReference>
<protein>
    <recommendedName>
        <fullName evidence="9">Aspartate--tRNA ligase</fullName>
        <ecNumber evidence="9">6.1.1.12</ecNumber>
    </recommendedName>
    <alternativeName>
        <fullName evidence="9">Aspartyl-tRNA synthetase</fullName>
        <shortName evidence="9">AspRS</shortName>
    </alternativeName>
</protein>
<dbReference type="InterPro" id="IPR004523">
    <property type="entry name" value="Asp-tRNA_synthase_2"/>
</dbReference>
<comment type="caution">
    <text evidence="9">Lacks conserved residue(s) required for the propagation of feature annotation.</text>
</comment>
<dbReference type="Pfam" id="PF01336">
    <property type="entry name" value="tRNA_anti-codon"/>
    <property type="match status" value="1"/>
</dbReference>
<evidence type="ECO:0000256" key="7">
    <source>
        <dbReference type="ARBA" id="ARBA00022917"/>
    </source>
</evidence>
<reference evidence="11 12" key="1">
    <citation type="submission" date="2016-11" db="EMBL/GenBank/DDBJ databases">
        <authorList>
            <person name="Jaros S."/>
            <person name="Januszkiewicz K."/>
            <person name="Wedrychowicz H."/>
        </authorList>
    </citation>
    <scope>NUCLEOTIDE SEQUENCE [LARGE SCALE GENOMIC DNA]</scope>
    <source>
        <strain evidence="11 12">DSM 6191</strain>
    </source>
</reference>
<dbReference type="GO" id="GO:0005829">
    <property type="term" value="C:cytosol"/>
    <property type="evidence" value="ECO:0007669"/>
    <property type="project" value="TreeGrafter"/>
</dbReference>
<evidence type="ECO:0000259" key="10">
    <source>
        <dbReference type="PROSITE" id="PS50862"/>
    </source>
</evidence>
<comment type="subcellular location">
    <subcellularLocation>
        <location evidence="1 9">Cytoplasm</location>
    </subcellularLocation>
</comment>
<dbReference type="FunFam" id="3.30.930.10:FF:000038">
    <property type="entry name" value="Aspartate--tRNA ligase"/>
    <property type="match status" value="1"/>
</dbReference>
<feature type="binding site" evidence="9">
    <location>
        <position position="350"/>
    </location>
    <ligand>
        <name>ATP</name>
        <dbReference type="ChEBI" id="CHEBI:30616"/>
    </ligand>
</feature>
<dbReference type="EMBL" id="FQXU01000014">
    <property type="protein sequence ID" value="SHI44062.1"/>
    <property type="molecule type" value="Genomic_DNA"/>
</dbReference>
<dbReference type="InterPro" id="IPR004365">
    <property type="entry name" value="NA-bd_OB_tRNA"/>
</dbReference>
<accession>A0A1M6B5P6</accession>
<dbReference type="HAMAP" id="MF_02075">
    <property type="entry name" value="Asp_tRNA_synth_type2"/>
    <property type="match status" value="1"/>
</dbReference>
<dbReference type="InterPro" id="IPR004364">
    <property type="entry name" value="Aa-tRNA-synt_II"/>
</dbReference>
<gene>
    <name evidence="9" type="primary">aspS</name>
    <name evidence="11" type="ORF">SAMN02745941_03797</name>
</gene>